<comment type="similarity">
    <text evidence="1">Belongs to the SAPS family.</text>
</comment>
<evidence type="ECO:0000256" key="1">
    <source>
        <dbReference type="ARBA" id="ARBA00006180"/>
    </source>
</evidence>
<keyword evidence="5" id="KW-1185">Reference proteome</keyword>
<feature type="region of interest" description="Disordered" evidence="3">
    <location>
        <begin position="654"/>
        <end position="673"/>
    </location>
</feature>
<gene>
    <name evidence="4" type="primary">106089050</name>
</gene>
<dbReference type="VEuPathDB" id="VectorBase:SCAU007800"/>
<dbReference type="GO" id="GO:0019888">
    <property type="term" value="F:protein phosphatase regulator activity"/>
    <property type="evidence" value="ECO:0007669"/>
    <property type="project" value="TreeGrafter"/>
</dbReference>
<reference evidence="4" key="2">
    <citation type="submission" date="2020-05" db="UniProtKB">
        <authorList>
            <consortium name="EnsemblMetazoa"/>
        </authorList>
    </citation>
    <scope>IDENTIFICATION</scope>
    <source>
        <strain evidence="4">USDA</strain>
    </source>
</reference>
<feature type="region of interest" description="Disordered" evidence="3">
    <location>
        <begin position="615"/>
        <end position="642"/>
    </location>
</feature>
<feature type="compositionally biased region" description="Polar residues" evidence="3">
    <location>
        <begin position="888"/>
        <end position="899"/>
    </location>
</feature>
<dbReference type="GO" id="GO:0019903">
    <property type="term" value="F:protein phosphatase binding"/>
    <property type="evidence" value="ECO:0007669"/>
    <property type="project" value="InterPro"/>
</dbReference>
<dbReference type="PANTHER" id="PTHR12634">
    <property type="entry name" value="SIT4 YEAST -ASSOCIATING PROTEIN-RELATED"/>
    <property type="match status" value="1"/>
</dbReference>
<feature type="compositionally biased region" description="Low complexity" evidence="3">
    <location>
        <begin position="736"/>
        <end position="748"/>
    </location>
</feature>
<proteinExistence type="inferred from homology"/>
<dbReference type="EnsemblMetazoa" id="SCAU007800-RC">
    <property type="protein sequence ID" value="SCAU007800-PC"/>
    <property type="gene ID" value="SCAU007800"/>
</dbReference>
<organism evidence="4 5">
    <name type="scientific">Stomoxys calcitrans</name>
    <name type="common">Stable fly</name>
    <name type="synonym">Conops calcitrans</name>
    <dbReference type="NCBI Taxonomy" id="35570"/>
    <lineage>
        <taxon>Eukaryota</taxon>
        <taxon>Metazoa</taxon>
        <taxon>Ecdysozoa</taxon>
        <taxon>Arthropoda</taxon>
        <taxon>Hexapoda</taxon>
        <taxon>Insecta</taxon>
        <taxon>Pterygota</taxon>
        <taxon>Neoptera</taxon>
        <taxon>Endopterygota</taxon>
        <taxon>Diptera</taxon>
        <taxon>Brachycera</taxon>
        <taxon>Muscomorpha</taxon>
        <taxon>Muscoidea</taxon>
        <taxon>Muscidae</taxon>
        <taxon>Stomoxys</taxon>
    </lineage>
</organism>
<name>A0A1I8PGD0_STOCA</name>
<dbReference type="PANTHER" id="PTHR12634:SF8">
    <property type="entry name" value="FIERY MOUNTAIN, ISOFORM D"/>
    <property type="match status" value="1"/>
</dbReference>
<reference evidence="5" key="1">
    <citation type="submission" date="2015-05" db="EMBL/GenBank/DDBJ databases">
        <authorList>
            <person name="Wilson R.K."/>
            <person name="Warren W.C."/>
            <person name="Olafson P."/>
        </authorList>
    </citation>
    <scope>NUCLEOTIDE SEQUENCE [LARGE SCALE GENOMIC DNA]</scope>
    <source>
        <strain evidence="5">USDA</strain>
    </source>
</reference>
<feature type="compositionally biased region" description="Polar residues" evidence="3">
    <location>
        <begin position="858"/>
        <end position="869"/>
    </location>
</feature>
<dbReference type="OrthoDB" id="295029at2759"/>
<feature type="region of interest" description="Disordered" evidence="3">
    <location>
        <begin position="810"/>
        <end position="932"/>
    </location>
</feature>
<sequence length="982" mass="111081">MFWDKNDSPSQNIEALLEKENVTVEEFLEEDDIIQECKTYKKCIVNYFTRPDVIKRMIELITTEPAEDLPLALRFRHANVACEILLLGLPSLDEKLISDEDTLKMLYSYLENEPPLNPLLASFFSKTFSMLFTKKSDQDWFLYQQLCLKLMEFLKTQNNFLDLMCKHFSTPVIPDIIVELMRNVEGAQLKRSMYEWLNEERLVEKLIDIIGDPEQSDKHVNVAEFLCDLIHQGRTMRQTENDTFEPIFKVSNPILKSIESATTLFALFNVILQPNALESAIVSGITVVLKVIKMVSVMDERDDRWLYIQAREQKVHDEFLTTVMRVIEPQLKSFNELLRNPPKKDDIITSAAVLSPPFGMTRLQVCRIFTVLLETKNEEITKAICATDFFDILLSLFKQYSWNNFLHSEVEKCIHIAFKSTNLKKPKPKTGTEPETIENMLDDIVDIEFNFMNESEVKERDQNGEILPSAIQTHLIVNCRLISRLIECWTLNRENETEKKGRRLGYMGHLIKICKHISECITESKHIGALVDSNLKDDTERELWKSIVDSTDGELTQALKIQSKLLANCEASDYDVSLDFLTDNDFSDAFNNLCAVTDSMDTDFLFTLDYNTQHDSDDDDGGDGNDSDDHNENSNDDEGQDNQQVTNALNLFQFGRSNDDDDDDEEDNGTSGDVLSFDAKLKLFTATSNPWDTNDELYIFKSSPSLAWPQEASTTDNFADFDAHFSSFANDMSDSLTGATSGTTPAASNDNIGDCPTPRPEDSTGNNFTNAPATSATTSEEYDNNANVEKLAWPGELSSFHSRQTFVDDYEDDDGMWTKPLGGASAENDVPEEEEKEKKDADKITTCDDEDNVDGKMENTSALTNGPTKSTEDEPVTAIDNEEKKAETNQLNSSENEQPAQEDDNNTNITTSKEENVDKEVNDVNKDINNEEEELINKHKSITIETESNVKDTKETTAAAAVITTALTTTSTDNSTTYVSYA</sequence>
<dbReference type="Proteomes" id="UP000095300">
    <property type="component" value="Unassembled WGS sequence"/>
</dbReference>
<dbReference type="InterPro" id="IPR007587">
    <property type="entry name" value="SAPS"/>
</dbReference>
<accession>A0A1I8PGD0</accession>
<dbReference type="GO" id="GO:0005829">
    <property type="term" value="C:cytosol"/>
    <property type="evidence" value="ECO:0007669"/>
    <property type="project" value="TreeGrafter"/>
</dbReference>
<evidence type="ECO:0000256" key="3">
    <source>
        <dbReference type="SAM" id="MobiDB-lite"/>
    </source>
</evidence>
<feature type="compositionally biased region" description="Acidic residues" evidence="3">
    <location>
        <begin position="659"/>
        <end position="668"/>
    </location>
</feature>
<feature type="compositionally biased region" description="Polar residues" evidence="3">
    <location>
        <begin position="763"/>
        <end position="783"/>
    </location>
</feature>
<evidence type="ECO:0000313" key="4">
    <source>
        <dbReference type="EnsemblMetazoa" id="SCAU007800-PA"/>
    </source>
</evidence>
<dbReference type="EnsemblMetazoa" id="SCAU007800-RA">
    <property type="protein sequence ID" value="SCAU007800-PA"/>
    <property type="gene ID" value="SCAU007800"/>
</dbReference>
<feature type="compositionally biased region" description="Acidic residues" evidence="3">
    <location>
        <begin position="616"/>
        <end position="626"/>
    </location>
</feature>
<dbReference type="Pfam" id="PF04499">
    <property type="entry name" value="SAPS"/>
    <property type="match status" value="1"/>
</dbReference>
<dbReference type="AlphaFoldDB" id="A0A1I8PGD0"/>
<dbReference type="KEGG" id="scac:106089050"/>
<protein>
    <submittedName>
        <fullName evidence="4">Uncharacterized protein</fullName>
    </submittedName>
</protein>
<dbReference type="STRING" id="35570.A0A1I8PGD0"/>
<feature type="compositionally biased region" description="Basic and acidic residues" evidence="3">
    <location>
        <begin position="836"/>
        <end position="846"/>
    </location>
</feature>
<evidence type="ECO:0000256" key="2">
    <source>
        <dbReference type="ARBA" id="ARBA00023306"/>
    </source>
</evidence>
<evidence type="ECO:0000313" key="5">
    <source>
        <dbReference type="Proteomes" id="UP000095300"/>
    </source>
</evidence>
<feature type="compositionally biased region" description="Basic and acidic residues" evidence="3">
    <location>
        <begin position="912"/>
        <end position="929"/>
    </location>
</feature>
<feature type="region of interest" description="Disordered" evidence="3">
    <location>
        <begin position="736"/>
        <end position="783"/>
    </location>
</feature>
<keyword evidence="2" id="KW-0131">Cell cycle</keyword>
<dbReference type="GO" id="GO:0005634">
    <property type="term" value="C:nucleus"/>
    <property type="evidence" value="ECO:0007669"/>
    <property type="project" value="TreeGrafter"/>
</dbReference>